<dbReference type="InterPro" id="IPR037104">
    <property type="entry name" value="Annexin_sf"/>
</dbReference>
<dbReference type="Proteomes" id="UP000695022">
    <property type="component" value="Unplaced"/>
</dbReference>
<dbReference type="Pfam" id="PF00191">
    <property type="entry name" value="Annexin"/>
    <property type="match status" value="4"/>
</dbReference>
<evidence type="ECO:0000313" key="6">
    <source>
        <dbReference type="RefSeq" id="XP_014674554.1"/>
    </source>
</evidence>
<dbReference type="PANTHER" id="PTHR10502:SF102">
    <property type="entry name" value="ANNEXIN B11"/>
    <property type="match status" value="1"/>
</dbReference>
<dbReference type="InterPro" id="IPR018252">
    <property type="entry name" value="Annexin_repeat_CS"/>
</dbReference>
<dbReference type="PRINTS" id="PR00196">
    <property type="entry name" value="ANNEXIN"/>
</dbReference>
<protein>
    <recommendedName>
        <fullName evidence="4">Annexin</fullName>
    </recommendedName>
</protein>
<dbReference type="SMART" id="SM00335">
    <property type="entry name" value="ANX"/>
    <property type="match status" value="4"/>
</dbReference>
<reference evidence="6" key="1">
    <citation type="submission" date="2025-08" db="UniProtKB">
        <authorList>
            <consortium name="RefSeq"/>
        </authorList>
    </citation>
    <scope>IDENTIFICATION</scope>
</reference>
<sequence length="319" mass="34958">MAEGPQGTISANVNFDIELAAKMLKKAMKGLGTDEKVIIEVLVSHNNDQRQEIKTHYKTMYGKDLQDDLSSELGGHFENVCLSLLIPPRMFDVKHLKRAMDGIGTVEKVLVEVLCTRNQEEIEMIKNGYKQAYDKDLEADVTSETSGQLKRLLVSMLAGGRDQTNEVDPAAARKDAEDLYQAGAAKLGTDESTFNAVLATRNMLQICEVCEAYAKLSGNDIIDAVKSEFSGDTKEGYLAIVKCARNPPAYFAECVKKAIAGAGTDDDSLIRILVSRSEVDLQDIKKAYQIMYTETLNAAVSGDTSGDYKKILLEIVGPE</sequence>
<proteinExistence type="inferred from homology"/>
<evidence type="ECO:0000256" key="2">
    <source>
        <dbReference type="ARBA" id="ARBA00022737"/>
    </source>
</evidence>
<dbReference type="PROSITE" id="PS51897">
    <property type="entry name" value="ANNEXIN_2"/>
    <property type="match status" value="4"/>
</dbReference>
<dbReference type="InterPro" id="IPR018502">
    <property type="entry name" value="Annexin_repeat"/>
</dbReference>
<keyword evidence="3 4" id="KW-0041">Annexin</keyword>
<comment type="domain">
    <text evidence="4">A pair of annexin repeats may form one binding site for calcium and phospholipid.</text>
</comment>
<keyword evidence="5" id="KW-1185">Reference proteome</keyword>
<dbReference type="Gene3D" id="1.10.220.10">
    <property type="entry name" value="Annexin"/>
    <property type="match status" value="4"/>
</dbReference>
<accession>A0ABM1EQT3</accession>
<keyword evidence="4" id="KW-0106">Calcium</keyword>
<dbReference type="InterPro" id="IPR001464">
    <property type="entry name" value="Annexin"/>
</dbReference>
<evidence type="ECO:0000256" key="3">
    <source>
        <dbReference type="ARBA" id="ARBA00023216"/>
    </source>
</evidence>
<evidence type="ECO:0000256" key="4">
    <source>
        <dbReference type="RuleBase" id="RU003540"/>
    </source>
</evidence>
<dbReference type="GeneID" id="106814721"/>
<keyword evidence="2 4" id="KW-0677">Repeat</keyword>
<evidence type="ECO:0000313" key="5">
    <source>
        <dbReference type="Proteomes" id="UP000695022"/>
    </source>
</evidence>
<comment type="similarity">
    <text evidence="1 4">Belongs to the annexin family.</text>
</comment>
<evidence type="ECO:0000256" key="1">
    <source>
        <dbReference type="ARBA" id="ARBA00007831"/>
    </source>
</evidence>
<dbReference type="PANTHER" id="PTHR10502">
    <property type="entry name" value="ANNEXIN"/>
    <property type="match status" value="1"/>
</dbReference>
<name>A0ABM1EQT3_PRICU</name>
<dbReference type="PROSITE" id="PS00223">
    <property type="entry name" value="ANNEXIN_1"/>
    <property type="match status" value="2"/>
</dbReference>
<dbReference type="SUPFAM" id="SSF47874">
    <property type="entry name" value="Annexin"/>
    <property type="match status" value="1"/>
</dbReference>
<gene>
    <name evidence="6" type="primary">LOC106814721</name>
</gene>
<keyword evidence="4" id="KW-0111">Calcium/phospholipid-binding</keyword>
<organism evidence="5 6">
    <name type="scientific">Priapulus caudatus</name>
    <name type="common">Priapulid worm</name>
    <dbReference type="NCBI Taxonomy" id="37621"/>
    <lineage>
        <taxon>Eukaryota</taxon>
        <taxon>Metazoa</taxon>
        <taxon>Ecdysozoa</taxon>
        <taxon>Scalidophora</taxon>
        <taxon>Priapulida</taxon>
        <taxon>Priapulimorpha</taxon>
        <taxon>Priapulimorphida</taxon>
        <taxon>Priapulidae</taxon>
        <taxon>Priapulus</taxon>
    </lineage>
</organism>
<dbReference type="RefSeq" id="XP_014674554.1">
    <property type="nucleotide sequence ID" value="XM_014819068.1"/>
</dbReference>